<feature type="domain" description="Tyr recombinase" evidence="10">
    <location>
        <begin position="109"/>
        <end position="289"/>
    </location>
</feature>
<keyword evidence="6 9" id="KW-0238">DNA-binding</keyword>
<dbReference type="InterPro" id="IPR013762">
    <property type="entry name" value="Integrase-like_cat_sf"/>
</dbReference>
<keyword evidence="13" id="KW-1185">Reference proteome</keyword>
<evidence type="ECO:0000256" key="3">
    <source>
        <dbReference type="ARBA" id="ARBA00022618"/>
    </source>
</evidence>
<dbReference type="PROSITE" id="PS51898">
    <property type="entry name" value="TYR_RECOMBINASE"/>
    <property type="match status" value="1"/>
</dbReference>
<accession>A0ABT9XJT3</accession>
<feature type="active site" evidence="9">
    <location>
        <position position="173"/>
    </location>
</feature>
<dbReference type="NCBIfam" id="NF001399">
    <property type="entry name" value="PRK00283.1"/>
    <property type="match status" value="1"/>
</dbReference>
<feature type="domain" description="Core-binding (CB)" evidence="11">
    <location>
        <begin position="2"/>
        <end position="88"/>
    </location>
</feature>
<feature type="active site" evidence="9">
    <location>
        <position position="149"/>
    </location>
</feature>
<protein>
    <recommendedName>
        <fullName evidence="9">Tyrosine recombinase XerC</fullName>
    </recommendedName>
</protein>
<proteinExistence type="inferred from homology"/>
<comment type="function">
    <text evidence="9">Site-specific tyrosine recombinase, which acts by catalyzing the cutting and rejoining of the recombining DNA molecules. The XerC-XerD complex is essential to convert dimers of the bacterial chromosome into monomers to permit their segregation at cell division. It also contributes to the segregational stability of plasmids.</text>
</comment>
<dbReference type="InterPro" id="IPR004107">
    <property type="entry name" value="Integrase_SAM-like_N"/>
</dbReference>
<dbReference type="Gene3D" id="1.10.150.130">
    <property type="match status" value="1"/>
</dbReference>
<name>A0ABT9XJT3_9BACL</name>
<dbReference type="SUPFAM" id="SSF56349">
    <property type="entry name" value="DNA breaking-rejoining enzymes"/>
    <property type="match status" value="1"/>
</dbReference>
<evidence type="ECO:0000256" key="9">
    <source>
        <dbReference type="HAMAP-Rule" id="MF_01808"/>
    </source>
</evidence>
<keyword evidence="2 9" id="KW-0963">Cytoplasm</keyword>
<evidence type="ECO:0000313" key="13">
    <source>
        <dbReference type="Proteomes" id="UP001232973"/>
    </source>
</evidence>
<dbReference type="Gene3D" id="1.10.443.10">
    <property type="entry name" value="Intergrase catalytic core"/>
    <property type="match status" value="1"/>
</dbReference>
<dbReference type="Proteomes" id="UP001232973">
    <property type="component" value="Unassembled WGS sequence"/>
</dbReference>
<evidence type="ECO:0000313" key="12">
    <source>
        <dbReference type="EMBL" id="MDQ0190567.1"/>
    </source>
</evidence>
<keyword evidence="7 9" id="KW-0233">DNA recombination</keyword>
<feature type="active site" description="O-(3'-phospho-DNA)-tyrosine intermediate" evidence="9">
    <location>
        <position position="276"/>
    </location>
</feature>
<dbReference type="PROSITE" id="PS51900">
    <property type="entry name" value="CB"/>
    <property type="match status" value="1"/>
</dbReference>
<dbReference type="EMBL" id="JAUSTP010000020">
    <property type="protein sequence ID" value="MDQ0190567.1"/>
    <property type="molecule type" value="Genomic_DNA"/>
</dbReference>
<keyword evidence="8 9" id="KW-0131">Cell cycle</keyword>
<evidence type="ECO:0000256" key="4">
    <source>
        <dbReference type="ARBA" id="ARBA00022829"/>
    </source>
</evidence>
<evidence type="ECO:0000256" key="5">
    <source>
        <dbReference type="ARBA" id="ARBA00022908"/>
    </source>
</evidence>
<dbReference type="InterPro" id="IPR010998">
    <property type="entry name" value="Integrase_recombinase_N"/>
</dbReference>
<dbReference type="Pfam" id="PF00589">
    <property type="entry name" value="Phage_integrase"/>
    <property type="match status" value="1"/>
</dbReference>
<dbReference type="Pfam" id="PF02899">
    <property type="entry name" value="Phage_int_SAM_1"/>
    <property type="match status" value="1"/>
</dbReference>
<dbReference type="InterPro" id="IPR002104">
    <property type="entry name" value="Integrase_catalytic"/>
</dbReference>
<sequence>MSSLKPEVMLFLRERGMGQGASERTVKAYGSDLSALAVFLEHRGIFDWTKVRPVDIRAFFARELERGLSRASAARKLSCFRSFYDFLIREGITDTNTPRAVSLPKQPKRVPAFYYQEEMKALLESIDGEDVWSLRDRALLEFMYASGVRVSECVALDVADVSLADGTALVFGKGGKERYVLAGSSAVQALSRYLAKREELGLVKPALFLNRRGGRLTDRSVRRILDKHIARVAGLSHISPHAIRHSFATHLLDGGADLRAVQELLGHASLSSTQIYTHTTRDRLARIYDQAHPRAKG</sequence>
<dbReference type="InterPro" id="IPR011010">
    <property type="entry name" value="DNA_brk_join_enz"/>
</dbReference>
<evidence type="ECO:0000256" key="1">
    <source>
        <dbReference type="ARBA" id="ARBA00004496"/>
    </source>
</evidence>
<dbReference type="InterPro" id="IPR050090">
    <property type="entry name" value="Tyrosine_recombinase_XerCD"/>
</dbReference>
<comment type="similarity">
    <text evidence="9">Belongs to the 'phage' integrase family. XerC subfamily.</text>
</comment>
<dbReference type="RefSeq" id="WP_274456135.1">
    <property type="nucleotide sequence ID" value="NZ_CP067097.1"/>
</dbReference>
<feature type="active site" evidence="9">
    <location>
        <position position="244"/>
    </location>
</feature>
<dbReference type="PANTHER" id="PTHR30349">
    <property type="entry name" value="PHAGE INTEGRASE-RELATED"/>
    <property type="match status" value="1"/>
</dbReference>
<keyword evidence="4 9" id="KW-0159">Chromosome partition</keyword>
<comment type="subcellular location">
    <subcellularLocation>
        <location evidence="1 9">Cytoplasm</location>
    </subcellularLocation>
</comment>
<comment type="subunit">
    <text evidence="9">Forms a cyclic heterotetrameric complex composed of two molecules of XerC and two molecules of XerD.</text>
</comment>
<evidence type="ECO:0000256" key="2">
    <source>
        <dbReference type="ARBA" id="ARBA00022490"/>
    </source>
</evidence>
<dbReference type="SUPFAM" id="SSF47823">
    <property type="entry name" value="lambda integrase-like, N-terminal domain"/>
    <property type="match status" value="1"/>
</dbReference>
<dbReference type="PANTHER" id="PTHR30349:SF77">
    <property type="entry name" value="TYROSINE RECOMBINASE XERC"/>
    <property type="match status" value="1"/>
</dbReference>
<reference evidence="12 13" key="1">
    <citation type="submission" date="2023-07" db="EMBL/GenBank/DDBJ databases">
        <title>Genomic Encyclopedia of Type Strains, Phase IV (KMG-IV): sequencing the most valuable type-strain genomes for metagenomic binning, comparative biology and taxonomic classification.</title>
        <authorList>
            <person name="Goeker M."/>
        </authorList>
    </citation>
    <scope>NUCLEOTIDE SEQUENCE [LARGE SCALE GENOMIC DNA]</scope>
    <source>
        <strain evidence="12 13">DSM 4006</strain>
    </source>
</reference>
<evidence type="ECO:0000256" key="6">
    <source>
        <dbReference type="ARBA" id="ARBA00023125"/>
    </source>
</evidence>
<evidence type="ECO:0000259" key="11">
    <source>
        <dbReference type="PROSITE" id="PS51900"/>
    </source>
</evidence>
<keyword evidence="3 9" id="KW-0132">Cell division</keyword>
<evidence type="ECO:0000256" key="7">
    <source>
        <dbReference type="ARBA" id="ARBA00023172"/>
    </source>
</evidence>
<gene>
    <name evidence="9" type="primary">xerC</name>
    <name evidence="12" type="ORF">J2S03_002434</name>
</gene>
<dbReference type="InterPro" id="IPR023009">
    <property type="entry name" value="Tyrosine_recombinase_XerC/XerD"/>
</dbReference>
<organism evidence="12 13">
    <name type="scientific">Alicyclobacillus cycloheptanicus</name>
    <dbReference type="NCBI Taxonomy" id="1457"/>
    <lineage>
        <taxon>Bacteria</taxon>
        <taxon>Bacillati</taxon>
        <taxon>Bacillota</taxon>
        <taxon>Bacilli</taxon>
        <taxon>Bacillales</taxon>
        <taxon>Alicyclobacillaceae</taxon>
        <taxon>Alicyclobacillus</taxon>
    </lineage>
</organism>
<evidence type="ECO:0000256" key="8">
    <source>
        <dbReference type="ARBA" id="ARBA00023306"/>
    </source>
</evidence>
<dbReference type="InterPro" id="IPR044068">
    <property type="entry name" value="CB"/>
</dbReference>
<keyword evidence="5 9" id="KW-0229">DNA integration</keyword>
<comment type="caution">
    <text evidence="12">The sequence shown here is derived from an EMBL/GenBank/DDBJ whole genome shotgun (WGS) entry which is preliminary data.</text>
</comment>
<dbReference type="CDD" id="cd00798">
    <property type="entry name" value="INT_XerDC_C"/>
    <property type="match status" value="1"/>
</dbReference>
<feature type="active site" evidence="9">
    <location>
        <position position="267"/>
    </location>
</feature>
<dbReference type="HAMAP" id="MF_01808">
    <property type="entry name" value="Recomb_XerC_XerD"/>
    <property type="match status" value="1"/>
</dbReference>
<evidence type="ECO:0000259" key="10">
    <source>
        <dbReference type="PROSITE" id="PS51898"/>
    </source>
</evidence>
<feature type="active site" evidence="9">
    <location>
        <position position="241"/>
    </location>
</feature>